<proteinExistence type="predicted"/>
<evidence type="ECO:0008006" key="2">
    <source>
        <dbReference type="Google" id="ProtNLM"/>
    </source>
</evidence>
<dbReference type="GO" id="GO:0020037">
    <property type="term" value="F:heme binding"/>
    <property type="evidence" value="ECO:0007669"/>
    <property type="project" value="InterPro"/>
</dbReference>
<dbReference type="GO" id="GO:0016705">
    <property type="term" value="F:oxidoreductase activity, acting on paired donors, with incorporation or reduction of molecular oxygen"/>
    <property type="evidence" value="ECO:0007669"/>
    <property type="project" value="InterPro"/>
</dbReference>
<dbReference type="GO" id="GO:0004497">
    <property type="term" value="F:monooxygenase activity"/>
    <property type="evidence" value="ECO:0007669"/>
    <property type="project" value="InterPro"/>
</dbReference>
<name>A0A7S2GQF5_9EUKA</name>
<gene>
    <name evidence="1" type="ORF">CBRE1094_LOCUS20908</name>
</gene>
<sequence>MSRKAMGGGDWWWHGEGAWHCPYEGVRQTMASDQKRSMAFGAVPAAVPEVFPAGNLLFLDGEEHKVVRGVLMKSLTNEENWGARVKDLPSVLAPFLPKPCNLKTLGADKNISDKLVAAGVWFLIFGVKLTDEQVTKVAQWGAGGLAGYFVFPRFIHRVAFGLLMSKIKQLRIDMIDIVKAHGLESKFEMLNGSLGQYKRASALELCDEFMYAVNFAGVGGSQHGTWAVLRFMQRLAVDVPTADIVWPKGDMVAMFKANPDAFIKEAVRLDAPVTSACCVFKEDATIPFDVSCCSGTQEHRVHANQLRQYVLSIANRDPAEFDNPNHFNPARPNINNMLGWNGAISNPTCYPRFCPGHWMSVALMKSIVCLLDEVKDTSPA</sequence>
<dbReference type="EMBL" id="HBGU01038228">
    <property type="protein sequence ID" value="CAD9465016.1"/>
    <property type="molecule type" value="Transcribed_RNA"/>
</dbReference>
<dbReference type="Gene3D" id="1.10.630.10">
    <property type="entry name" value="Cytochrome P450"/>
    <property type="match status" value="1"/>
</dbReference>
<evidence type="ECO:0000313" key="1">
    <source>
        <dbReference type="EMBL" id="CAD9465016.1"/>
    </source>
</evidence>
<dbReference type="SUPFAM" id="SSF48264">
    <property type="entry name" value="Cytochrome P450"/>
    <property type="match status" value="1"/>
</dbReference>
<reference evidence="1" key="1">
    <citation type="submission" date="2021-01" db="EMBL/GenBank/DDBJ databases">
        <authorList>
            <person name="Corre E."/>
            <person name="Pelletier E."/>
            <person name="Niang G."/>
            <person name="Scheremetjew M."/>
            <person name="Finn R."/>
            <person name="Kale V."/>
            <person name="Holt S."/>
            <person name="Cochrane G."/>
            <person name="Meng A."/>
            <person name="Brown T."/>
            <person name="Cohen L."/>
        </authorList>
    </citation>
    <scope>NUCLEOTIDE SEQUENCE</scope>
    <source>
        <strain evidence="1">UTEX LB 985</strain>
    </source>
</reference>
<dbReference type="InterPro" id="IPR036396">
    <property type="entry name" value="Cyt_P450_sf"/>
</dbReference>
<accession>A0A7S2GQF5</accession>
<dbReference type="AlphaFoldDB" id="A0A7S2GQF5"/>
<protein>
    <recommendedName>
        <fullName evidence="2">Cytochrome P450</fullName>
    </recommendedName>
</protein>
<organism evidence="1">
    <name type="scientific">Haptolina brevifila</name>
    <dbReference type="NCBI Taxonomy" id="156173"/>
    <lineage>
        <taxon>Eukaryota</taxon>
        <taxon>Haptista</taxon>
        <taxon>Haptophyta</taxon>
        <taxon>Prymnesiophyceae</taxon>
        <taxon>Prymnesiales</taxon>
        <taxon>Prymnesiaceae</taxon>
        <taxon>Haptolina</taxon>
    </lineage>
</organism>
<dbReference type="GO" id="GO:0005506">
    <property type="term" value="F:iron ion binding"/>
    <property type="evidence" value="ECO:0007669"/>
    <property type="project" value="InterPro"/>
</dbReference>